<dbReference type="PANTHER" id="PTHR47966:SF51">
    <property type="entry name" value="BETA-SITE APP-CLEAVING ENZYME, ISOFORM A-RELATED"/>
    <property type="match status" value="1"/>
</dbReference>
<keyword evidence="5 7" id="KW-1015">Disulfide bond</keyword>
<dbReference type="InterPro" id="IPR033121">
    <property type="entry name" value="PEPTIDASE_A1"/>
</dbReference>
<dbReference type="PROSITE" id="PS00141">
    <property type="entry name" value="ASP_PROTEASE"/>
    <property type="match status" value="1"/>
</dbReference>
<dbReference type="GeneID" id="7842087"/>
<dbReference type="InterPro" id="IPR001969">
    <property type="entry name" value="Aspartic_peptidase_AS"/>
</dbReference>
<dbReference type="STRING" id="312017.I7LY22"/>
<evidence type="ECO:0000313" key="12">
    <source>
        <dbReference type="Proteomes" id="UP000009168"/>
    </source>
</evidence>
<dbReference type="InterPro" id="IPR021109">
    <property type="entry name" value="Peptidase_aspartic_dom_sf"/>
</dbReference>
<dbReference type="PANTHER" id="PTHR47966">
    <property type="entry name" value="BETA-SITE APP-CLEAVING ENZYME, ISOFORM A-RELATED"/>
    <property type="match status" value="1"/>
</dbReference>
<dbReference type="Pfam" id="PF00026">
    <property type="entry name" value="Asp"/>
    <property type="match status" value="1"/>
</dbReference>
<evidence type="ECO:0000256" key="9">
    <source>
        <dbReference type="SAM" id="SignalP"/>
    </source>
</evidence>
<feature type="domain" description="Peptidase A1" evidence="10">
    <location>
        <begin position="79"/>
        <end position="381"/>
    </location>
</feature>
<dbReference type="Gene3D" id="2.40.70.10">
    <property type="entry name" value="Acid Proteases"/>
    <property type="match status" value="2"/>
</dbReference>
<evidence type="ECO:0000256" key="8">
    <source>
        <dbReference type="RuleBase" id="RU000454"/>
    </source>
</evidence>
<comment type="similarity">
    <text evidence="1 8">Belongs to the peptidase A1 family.</text>
</comment>
<dbReference type="eggNOG" id="KOG1339">
    <property type="taxonomic scope" value="Eukaryota"/>
</dbReference>
<reference evidence="12" key="1">
    <citation type="journal article" date="2006" name="PLoS Biol.">
        <title>Macronuclear genome sequence of the ciliate Tetrahymena thermophila, a model eukaryote.</title>
        <authorList>
            <person name="Eisen J.A."/>
            <person name="Coyne R.S."/>
            <person name="Wu M."/>
            <person name="Wu D."/>
            <person name="Thiagarajan M."/>
            <person name="Wortman J.R."/>
            <person name="Badger J.H."/>
            <person name="Ren Q."/>
            <person name="Amedeo P."/>
            <person name="Jones K.M."/>
            <person name="Tallon L.J."/>
            <person name="Delcher A.L."/>
            <person name="Salzberg S.L."/>
            <person name="Silva J.C."/>
            <person name="Haas B.J."/>
            <person name="Majoros W.H."/>
            <person name="Farzad M."/>
            <person name="Carlton J.M."/>
            <person name="Smith R.K. Jr."/>
            <person name="Garg J."/>
            <person name="Pearlman R.E."/>
            <person name="Karrer K.M."/>
            <person name="Sun L."/>
            <person name="Manning G."/>
            <person name="Elde N.C."/>
            <person name="Turkewitz A.P."/>
            <person name="Asai D.J."/>
            <person name="Wilkes D.E."/>
            <person name="Wang Y."/>
            <person name="Cai H."/>
            <person name="Collins K."/>
            <person name="Stewart B.A."/>
            <person name="Lee S.R."/>
            <person name="Wilamowska K."/>
            <person name="Weinberg Z."/>
            <person name="Ruzzo W.L."/>
            <person name="Wloga D."/>
            <person name="Gaertig J."/>
            <person name="Frankel J."/>
            <person name="Tsao C.-C."/>
            <person name="Gorovsky M.A."/>
            <person name="Keeling P.J."/>
            <person name="Waller R.F."/>
            <person name="Patron N.J."/>
            <person name="Cherry J.M."/>
            <person name="Stover N.A."/>
            <person name="Krieger C.J."/>
            <person name="del Toro C."/>
            <person name="Ryder H.F."/>
            <person name="Williamson S.C."/>
            <person name="Barbeau R.A."/>
            <person name="Hamilton E.P."/>
            <person name="Orias E."/>
        </authorList>
    </citation>
    <scope>NUCLEOTIDE SEQUENCE [LARGE SCALE GENOMIC DNA]</scope>
    <source>
        <strain evidence="12">SB210</strain>
    </source>
</reference>
<dbReference type="GO" id="GO:0004190">
    <property type="term" value="F:aspartic-type endopeptidase activity"/>
    <property type="evidence" value="ECO:0007669"/>
    <property type="project" value="UniProtKB-KW"/>
</dbReference>
<dbReference type="HOGENOM" id="CLU_013253_3_4_1"/>
<dbReference type="EMBL" id="GG662245">
    <property type="protein sequence ID" value="EAS07214.1"/>
    <property type="molecule type" value="Genomic_DNA"/>
</dbReference>
<evidence type="ECO:0000256" key="1">
    <source>
        <dbReference type="ARBA" id="ARBA00007447"/>
    </source>
</evidence>
<dbReference type="OrthoDB" id="771136at2759"/>
<keyword evidence="3 8" id="KW-0064">Aspartyl protease</keyword>
<evidence type="ECO:0000256" key="6">
    <source>
        <dbReference type="PIRSR" id="PIRSR601461-1"/>
    </source>
</evidence>
<evidence type="ECO:0000259" key="10">
    <source>
        <dbReference type="PROSITE" id="PS51767"/>
    </source>
</evidence>
<organism evidence="11 12">
    <name type="scientific">Tetrahymena thermophila (strain SB210)</name>
    <dbReference type="NCBI Taxonomy" id="312017"/>
    <lineage>
        <taxon>Eukaryota</taxon>
        <taxon>Sar</taxon>
        <taxon>Alveolata</taxon>
        <taxon>Ciliophora</taxon>
        <taxon>Intramacronucleata</taxon>
        <taxon>Oligohymenophorea</taxon>
        <taxon>Hymenostomatida</taxon>
        <taxon>Tetrahymenina</taxon>
        <taxon>Tetrahymenidae</taxon>
        <taxon>Tetrahymena</taxon>
    </lineage>
</organism>
<evidence type="ECO:0000256" key="3">
    <source>
        <dbReference type="ARBA" id="ARBA00022750"/>
    </source>
</evidence>
<dbReference type="KEGG" id="tet:TTHERM_00647470"/>
<sequence length="391" mass="42680">MNKKIIALLLLVAVCAAQTMENGPIVRVPIIKRARTEIQKKNLLLRLKGIYDNIINKIFGIRANSYSEVKVQNYADLQYFGQVQIGTPAQTFTVVLDTGSSDLWVPGTPCNSLPCLVHNKFNPKKSSTYVDTGKSFSIQYGTGAVKGTVANETVSLGGLTAKNVQFANAHQLSMDFQTTKFDGILGLAYNQLSNIGGLTVFDQLVAQGLVAQDVFSFYFSDKENSDDSELVLGGIDFAYNSTAFKYYPVILQAWYVIAADSIQIGGVNLKLNTAIVDSGTSVIVGNAVVLNPIIKLFPSKIDCSQINTYPNLTITISGDNYVLGPQDYIVQINLQGQSQCLLGFQALELPAQLGNSIILGDTFFRKYYTVYDRVNSRVGFAVANHSNNKSQ</sequence>
<evidence type="ECO:0000256" key="7">
    <source>
        <dbReference type="PIRSR" id="PIRSR601461-2"/>
    </source>
</evidence>
<dbReference type="FunFam" id="2.40.70.10:FF:000004">
    <property type="entry name" value="Pepsin A"/>
    <property type="match status" value="1"/>
</dbReference>
<protein>
    <submittedName>
        <fullName evidence="11">Eukaryotic aspartyl protease</fullName>
    </submittedName>
</protein>
<feature type="disulfide bond" evidence="7">
    <location>
        <begin position="110"/>
        <end position="115"/>
    </location>
</feature>
<feature type="disulfide bond" evidence="7">
    <location>
        <begin position="303"/>
        <end position="340"/>
    </location>
</feature>
<feature type="active site" evidence="6">
    <location>
        <position position="97"/>
    </location>
</feature>
<dbReference type="GO" id="GO:0006508">
    <property type="term" value="P:proteolysis"/>
    <property type="evidence" value="ECO:0007669"/>
    <property type="project" value="UniProtKB-KW"/>
</dbReference>
<keyword evidence="12" id="KW-1185">Reference proteome</keyword>
<keyword evidence="2 8" id="KW-0645">Protease</keyword>
<dbReference type="InterPro" id="IPR001461">
    <property type="entry name" value="Aspartic_peptidase_A1"/>
</dbReference>
<evidence type="ECO:0000256" key="4">
    <source>
        <dbReference type="ARBA" id="ARBA00022801"/>
    </source>
</evidence>
<gene>
    <name evidence="11" type="ORF">TTHERM_00647470</name>
</gene>
<dbReference type="InParanoid" id="I7LY22"/>
<evidence type="ECO:0000313" key="11">
    <source>
        <dbReference type="EMBL" id="EAS07214.1"/>
    </source>
</evidence>
<dbReference type="RefSeq" id="XP_001027456.1">
    <property type="nucleotide sequence ID" value="XM_001027456.1"/>
</dbReference>
<dbReference type="OMA" id="KGEYMIS"/>
<accession>I7LY22</accession>
<keyword evidence="4 8" id="KW-0378">Hydrolase</keyword>
<dbReference type="AlphaFoldDB" id="I7LY22"/>
<proteinExistence type="inferred from homology"/>
<dbReference type="PRINTS" id="PR00792">
    <property type="entry name" value="PEPSIN"/>
</dbReference>
<keyword evidence="9" id="KW-0732">Signal</keyword>
<feature type="signal peptide" evidence="9">
    <location>
        <begin position="1"/>
        <end position="17"/>
    </location>
</feature>
<evidence type="ECO:0000256" key="2">
    <source>
        <dbReference type="ARBA" id="ARBA00022670"/>
    </source>
</evidence>
<feature type="active site" evidence="6">
    <location>
        <position position="277"/>
    </location>
</feature>
<dbReference type="FunCoup" id="I7LY22">
    <property type="interactions" value="18"/>
</dbReference>
<dbReference type="PROSITE" id="PS51767">
    <property type="entry name" value="PEPTIDASE_A1"/>
    <property type="match status" value="1"/>
</dbReference>
<dbReference type="Proteomes" id="UP000009168">
    <property type="component" value="Unassembled WGS sequence"/>
</dbReference>
<evidence type="ECO:0000256" key="5">
    <source>
        <dbReference type="ARBA" id="ARBA00023157"/>
    </source>
</evidence>
<name>I7LY22_TETTS</name>
<dbReference type="SUPFAM" id="SSF50630">
    <property type="entry name" value="Acid proteases"/>
    <property type="match status" value="1"/>
</dbReference>
<feature type="chain" id="PRO_5003711956" evidence="9">
    <location>
        <begin position="18"/>
        <end position="391"/>
    </location>
</feature>